<dbReference type="OrthoDB" id="9983919at2759"/>
<dbReference type="STRING" id="1408163.A0A0F4YZS4"/>
<accession>A0A0F4YZS4</accession>
<protein>
    <submittedName>
        <fullName evidence="2">HHE domain protein</fullName>
    </submittedName>
</protein>
<evidence type="ECO:0000313" key="2">
    <source>
        <dbReference type="EMBL" id="KKA23739.1"/>
    </source>
</evidence>
<sequence length="186" mass="21564">MSSRILDTIKRDHREIEACYDRIIKSTDPDEQTRFQNQFTWELARHAVGEELVLYPALEKHLPDGHELAEKDRNESQTNMSCSDPQFLPTIRALMDDLSQHLKEEETNDVPKLDNALSWQESNRLARSFDRTKMFVPTRSHPGAPNRPPFETAVALLTAPIDRLADIFRKWPDEEMYEPEPSDGMS</sequence>
<evidence type="ECO:0000313" key="3">
    <source>
        <dbReference type="Proteomes" id="UP000053958"/>
    </source>
</evidence>
<dbReference type="EMBL" id="LASV01000087">
    <property type="protein sequence ID" value="KKA23739.1"/>
    <property type="molecule type" value="Genomic_DNA"/>
</dbReference>
<dbReference type="InterPro" id="IPR012312">
    <property type="entry name" value="Hemerythrin-like"/>
</dbReference>
<organism evidence="2 3">
    <name type="scientific">Rasamsonia emersonii (strain ATCC 16479 / CBS 393.64 / IMI 116815)</name>
    <dbReference type="NCBI Taxonomy" id="1408163"/>
    <lineage>
        <taxon>Eukaryota</taxon>
        <taxon>Fungi</taxon>
        <taxon>Dikarya</taxon>
        <taxon>Ascomycota</taxon>
        <taxon>Pezizomycotina</taxon>
        <taxon>Eurotiomycetes</taxon>
        <taxon>Eurotiomycetidae</taxon>
        <taxon>Eurotiales</taxon>
        <taxon>Trichocomaceae</taxon>
        <taxon>Rasamsonia</taxon>
    </lineage>
</organism>
<dbReference type="PANTHER" id="PTHR35585:SF3">
    <property type="entry name" value="HEMERYTHRIN-LIKE DOMAIN-CONTAINING PROTEIN"/>
    <property type="match status" value="1"/>
</dbReference>
<dbReference type="Pfam" id="PF01814">
    <property type="entry name" value="Hemerythrin"/>
    <property type="match status" value="1"/>
</dbReference>
<keyword evidence="3" id="KW-1185">Reference proteome</keyword>
<name>A0A0F4YZS4_RASE3</name>
<gene>
    <name evidence="2" type="ORF">T310_2191</name>
</gene>
<reference evidence="2 3" key="1">
    <citation type="submission" date="2015-04" db="EMBL/GenBank/DDBJ databases">
        <authorList>
            <person name="Heijne W.H."/>
            <person name="Fedorova N.D."/>
            <person name="Nierman W.C."/>
            <person name="Vollebregt A.W."/>
            <person name="Zhao Z."/>
            <person name="Wu L."/>
            <person name="Kumar M."/>
            <person name="Stam H."/>
            <person name="van den Berg M.A."/>
            <person name="Pel H.J."/>
        </authorList>
    </citation>
    <scope>NUCLEOTIDE SEQUENCE [LARGE SCALE GENOMIC DNA]</scope>
    <source>
        <strain evidence="2 3">CBS 393.64</strain>
    </source>
</reference>
<feature type="domain" description="Hemerythrin-like" evidence="1">
    <location>
        <begin position="5"/>
        <end position="113"/>
    </location>
</feature>
<dbReference type="AlphaFoldDB" id="A0A0F4YZS4"/>
<dbReference type="GeneID" id="25314542"/>
<dbReference type="PANTHER" id="PTHR35585">
    <property type="entry name" value="HHE DOMAIN PROTEIN (AFU_ORTHOLOGUE AFUA_4G00730)"/>
    <property type="match status" value="1"/>
</dbReference>
<dbReference type="RefSeq" id="XP_013330351.1">
    <property type="nucleotide sequence ID" value="XM_013474897.1"/>
</dbReference>
<comment type="caution">
    <text evidence="2">The sequence shown here is derived from an EMBL/GenBank/DDBJ whole genome shotgun (WGS) entry which is preliminary data.</text>
</comment>
<evidence type="ECO:0000259" key="1">
    <source>
        <dbReference type="Pfam" id="PF01814"/>
    </source>
</evidence>
<proteinExistence type="predicted"/>
<dbReference type="Proteomes" id="UP000053958">
    <property type="component" value="Unassembled WGS sequence"/>
</dbReference>